<organism evidence="2 3">
    <name type="scientific">Paenibacillus artemisiicola</name>
    <dbReference type="NCBI Taxonomy" id="1172618"/>
    <lineage>
        <taxon>Bacteria</taxon>
        <taxon>Bacillati</taxon>
        <taxon>Bacillota</taxon>
        <taxon>Bacilli</taxon>
        <taxon>Bacillales</taxon>
        <taxon>Paenibacillaceae</taxon>
        <taxon>Paenibacillus</taxon>
    </lineage>
</organism>
<name>A0ABS3WBW4_9BACL</name>
<reference evidence="2 3" key="1">
    <citation type="submission" date="2021-03" db="EMBL/GenBank/DDBJ databases">
        <title>Paenibacillus artemisicola MWE-103 whole genome sequence.</title>
        <authorList>
            <person name="Ham Y.J."/>
        </authorList>
    </citation>
    <scope>NUCLEOTIDE SEQUENCE [LARGE SCALE GENOMIC DNA]</scope>
    <source>
        <strain evidence="2 3">MWE-103</strain>
    </source>
</reference>
<gene>
    <name evidence="2" type="ORF">I8J29_16550</name>
</gene>
<keyword evidence="3" id="KW-1185">Reference proteome</keyword>
<keyword evidence="1" id="KW-0812">Transmembrane</keyword>
<evidence type="ECO:0000313" key="2">
    <source>
        <dbReference type="EMBL" id="MBO7745820.1"/>
    </source>
</evidence>
<evidence type="ECO:0008006" key="4">
    <source>
        <dbReference type="Google" id="ProtNLM"/>
    </source>
</evidence>
<dbReference type="EMBL" id="JAGGDJ010000012">
    <property type="protein sequence ID" value="MBO7745820.1"/>
    <property type="molecule type" value="Genomic_DNA"/>
</dbReference>
<accession>A0ABS3WBW4</accession>
<feature type="transmembrane region" description="Helical" evidence="1">
    <location>
        <begin position="12"/>
        <end position="39"/>
    </location>
</feature>
<dbReference type="RefSeq" id="WP_208848645.1">
    <property type="nucleotide sequence ID" value="NZ_JAGGDJ010000012.1"/>
</dbReference>
<keyword evidence="1" id="KW-0472">Membrane</keyword>
<keyword evidence="1" id="KW-1133">Transmembrane helix</keyword>
<comment type="caution">
    <text evidence="2">The sequence shown here is derived from an EMBL/GenBank/DDBJ whole genome shotgun (WGS) entry which is preliminary data.</text>
</comment>
<evidence type="ECO:0000313" key="3">
    <source>
        <dbReference type="Proteomes" id="UP000670947"/>
    </source>
</evidence>
<evidence type="ECO:0000256" key="1">
    <source>
        <dbReference type="SAM" id="Phobius"/>
    </source>
</evidence>
<sequence>MKPLKILGNERGGVSIMIFSILALLFSVIVMVYCLDYILLYSTQNKLKNDLNAAVHAGSLSIDEVELAEGNFKLDTITPGISAQDMFYKYLRLNMGLDLNNIAVAGSKLKPGTPVHVDELVYIDYEAGTLFNLGKNPTTCSYSLIASRITCAVTLNNGSSTKITRTIDETIVGPSIVAVVDTIHESIGSLSNEPLLLPAVQEVYFTK</sequence>
<dbReference type="Proteomes" id="UP000670947">
    <property type="component" value="Unassembled WGS sequence"/>
</dbReference>
<protein>
    <recommendedName>
        <fullName evidence="4">Flp pilus-assembly TadG-like N-terminal domain-containing protein</fullName>
    </recommendedName>
</protein>
<proteinExistence type="predicted"/>